<dbReference type="GO" id="GO:0006355">
    <property type="term" value="P:regulation of DNA-templated transcription"/>
    <property type="evidence" value="ECO:0007669"/>
    <property type="project" value="InterPro"/>
</dbReference>
<evidence type="ECO:0000313" key="1">
    <source>
        <dbReference type="EMBL" id="HAD5963702.1"/>
    </source>
</evidence>
<proteinExistence type="predicted"/>
<accession>A0A717KDT4</accession>
<protein>
    <submittedName>
        <fullName evidence="1">Uncharacterized protein</fullName>
    </submittedName>
</protein>
<dbReference type="InterPro" id="IPR010982">
    <property type="entry name" value="Lambda_DNA-bd_dom_sf"/>
</dbReference>
<dbReference type="InterPro" id="IPR007933">
    <property type="entry name" value="Transcrpt_activ_CII"/>
</dbReference>
<dbReference type="AlphaFoldDB" id="A0A717KDT4"/>
<dbReference type="GO" id="GO:0003677">
    <property type="term" value="F:DNA binding"/>
    <property type="evidence" value="ECO:0007669"/>
    <property type="project" value="InterPro"/>
</dbReference>
<dbReference type="SUPFAM" id="SSF47413">
    <property type="entry name" value="lambda repressor-like DNA-binding domains"/>
    <property type="match status" value="1"/>
</dbReference>
<organism evidence="1">
    <name type="scientific">Salmonella typhimurium</name>
    <dbReference type="NCBI Taxonomy" id="90371"/>
    <lineage>
        <taxon>Bacteria</taxon>
        <taxon>Pseudomonadati</taxon>
        <taxon>Pseudomonadota</taxon>
        <taxon>Gammaproteobacteria</taxon>
        <taxon>Enterobacterales</taxon>
        <taxon>Enterobacteriaceae</taxon>
        <taxon>Salmonella</taxon>
    </lineage>
</organism>
<reference evidence="1" key="2">
    <citation type="submission" date="2019-01" db="EMBL/GenBank/DDBJ databases">
        <authorList>
            <consortium name="NCBI Pathogen Detection Project"/>
        </authorList>
    </citation>
    <scope>NUCLEOTIDE SEQUENCE</scope>
    <source>
        <strain evidence="1">Typhimurium</strain>
    </source>
</reference>
<gene>
    <name evidence="1" type="ORF">G1P78_16720</name>
</gene>
<comment type="caution">
    <text evidence="1">The sequence shown here is derived from an EMBL/GenBank/DDBJ whole genome shotgun (WGS) entry which is preliminary data.</text>
</comment>
<dbReference type="Gene3D" id="1.10.260.40">
    <property type="entry name" value="lambda repressor-like DNA-binding domains"/>
    <property type="match status" value="1"/>
</dbReference>
<sequence>MNVVATKSKKAARIESTLLNKLAMMGQKTFAKAMGVPEYQVSRWKNGFFSQVSMMLAVLEYGIEDEEMAELTRRLATYLTKEKAPKNGEFFEALCRKTGSIHRSNYAKTAQS</sequence>
<reference evidence="1" key="1">
    <citation type="journal article" date="2018" name="Genome Biol.">
        <title>SKESA: strategic k-mer extension for scrupulous assemblies.</title>
        <authorList>
            <person name="Souvorov A."/>
            <person name="Agarwala R."/>
            <person name="Lipman D.J."/>
        </authorList>
    </citation>
    <scope>NUCLEOTIDE SEQUENCE</scope>
    <source>
        <strain evidence="1">Typhimurium</strain>
    </source>
</reference>
<name>A0A717KDT4_SALTM</name>
<dbReference type="EMBL" id="DAAOMS010000014">
    <property type="protein sequence ID" value="HAD5963702.1"/>
    <property type="molecule type" value="Genomic_DNA"/>
</dbReference>
<dbReference type="Pfam" id="PF05269">
    <property type="entry name" value="Phage_CII"/>
    <property type="match status" value="1"/>
</dbReference>